<organism evidence="2 3">
    <name type="scientific">Sphingobacterium alimentarium</name>
    <dbReference type="NCBI Taxonomy" id="797292"/>
    <lineage>
        <taxon>Bacteria</taxon>
        <taxon>Pseudomonadati</taxon>
        <taxon>Bacteroidota</taxon>
        <taxon>Sphingobacteriia</taxon>
        <taxon>Sphingobacteriales</taxon>
        <taxon>Sphingobacteriaceae</taxon>
        <taxon>Sphingobacterium</taxon>
    </lineage>
</organism>
<dbReference type="Pfam" id="PF16267">
    <property type="entry name" value="DUF4920"/>
    <property type="match status" value="1"/>
</dbReference>
<keyword evidence="1" id="KW-0732">Signal</keyword>
<feature type="signal peptide" evidence="1">
    <location>
        <begin position="1"/>
        <end position="20"/>
    </location>
</feature>
<dbReference type="AlphaFoldDB" id="A0A4R3W215"/>
<sequence>MKKILSLCAILIAMVTVTLAQENIKPAKVGVQYGKAIDGKKAISVEKLQNTLKSKKEYKGKIEGEVIGVCKKKGCFLTLKREGEEDPIMVRFKDYGYFVPADLVGKKVVLEGTAKIKELSVKQLQHNAEDAGKSAEEIAKITQPKTDINIVADGVLVVK</sequence>
<evidence type="ECO:0000313" key="3">
    <source>
        <dbReference type="Proteomes" id="UP000295197"/>
    </source>
</evidence>
<accession>A0A4R3W215</accession>
<feature type="chain" id="PRO_5020619506" evidence="1">
    <location>
        <begin position="21"/>
        <end position="159"/>
    </location>
</feature>
<proteinExistence type="predicted"/>
<name>A0A4R3W215_9SPHI</name>
<keyword evidence="3" id="KW-1185">Reference proteome</keyword>
<evidence type="ECO:0000256" key="1">
    <source>
        <dbReference type="SAM" id="SignalP"/>
    </source>
</evidence>
<reference evidence="2 3" key="1">
    <citation type="submission" date="2019-03" db="EMBL/GenBank/DDBJ databases">
        <title>Genomic Encyclopedia of Type Strains, Phase IV (KMG-IV): sequencing the most valuable type-strain genomes for metagenomic binning, comparative biology and taxonomic classification.</title>
        <authorList>
            <person name="Goeker M."/>
        </authorList>
    </citation>
    <scope>NUCLEOTIDE SEQUENCE [LARGE SCALE GENOMIC DNA]</scope>
    <source>
        <strain evidence="2 3">DSM 22362</strain>
    </source>
</reference>
<evidence type="ECO:0000313" key="2">
    <source>
        <dbReference type="EMBL" id="TCV20845.1"/>
    </source>
</evidence>
<protein>
    <submittedName>
        <fullName evidence="2">Uncharacterized protein DUF4920</fullName>
    </submittedName>
</protein>
<dbReference type="RefSeq" id="WP_132776003.1">
    <property type="nucleotide sequence ID" value="NZ_SMBZ01000001.1"/>
</dbReference>
<dbReference type="EMBL" id="SMBZ01000001">
    <property type="protein sequence ID" value="TCV20845.1"/>
    <property type="molecule type" value="Genomic_DNA"/>
</dbReference>
<comment type="caution">
    <text evidence="2">The sequence shown here is derived from an EMBL/GenBank/DDBJ whole genome shotgun (WGS) entry which is preliminary data.</text>
</comment>
<dbReference type="Proteomes" id="UP000295197">
    <property type="component" value="Unassembled WGS sequence"/>
</dbReference>
<dbReference type="InterPro" id="IPR032577">
    <property type="entry name" value="DUF4920"/>
</dbReference>
<gene>
    <name evidence="2" type="ORF">EDC17_1001188</name>
</gene>
<dbReference type="OrthoDB" id="129527at2"/>